<dbReference type="RefSeq" id="XP_024714422.1">
    <property type="nucleotide sequence ID" value="XM_024857286.1"/>
</dbReference>
<name>A0A2P7YTK0_9ASCO</name>
<dbReference type="Gene3D" id="2.30.29.30">
    <property type="entry name" value="Pleckstrin-homology domain (PH domain)/Phosphotyrosine-binding domain (PTB)"/>
    <property type="match status" value="1"/>
</dbReference>
<evidence type="ECO:0000313" key="6">
    <source>
        <dbReference type="Proteomes" id="UP000241107"/>
    </source>
</evidence>
<feature type="region of interest" description="Disordered" evidence="3">
    <location>
        <begin position="115"/>
        <end position="161"/>
    </location>
</feature>
<feature type="region of interest" description="Disordered" evidence="3">
    <location>
        <begin position="473"/>
        <end position="497"/>
    </location>
</feature>
<keyword evidence="2" id="KW-0175">Coiled coil</keyword>
<feature type="compositionally biased region" description="Basic and acidic residues" evidence="3">
    <location>
        <begin position="473"/>
        <end position="485"/>
    </location>
</feature>
<feature type="compositionally biased region" description="Polar residues" evidence="3">
    <location>
        <begin position="683"/>
        <end position="698"/>
    </location>
</feature>
<feature type="domain" description="PH" evidence="4">
    <location>
        <begin position="428"/>
        <end position="558"/>
    </location>
</feature>
<dbReference type="PROSITE" id="PS50003">
    <property type="entry name" value="PH_DOMAIN"/>
    <property type="match status" value="1"/>
</dbReference>
<reference evidence="5 6" key="1">
    <citation type="submission" date="2018-03" db="EMBL/GenBank/DDBJ databases">
        <title>Candida pseudohaemulonii genome assembly and annotation.</title>
        <authorList>
            <person name="Munoz J.F."/>
            <person name="Gade L.G."/>
            <person name="Chow N.A."/>
            <person name="Litvintseva A.P."/>
            <person name="Loparev V.N."/>
            <person name="Cuomo C.A."/>
        </authorList>
    </citation>
    <scope>NUCLEOTIDE SEQUENCE [LARGE SCALE GENOMIC DNA]</scope>
    <source>
        <strain evidence="5 6">B12108</strain>
    </source>
</reference>
<dbReference type="GeneID" id="36565282"/>
<dbReference type="Pfam" id="PF20399">
    <property type="entry name" value="PH_20"/>
    <property type="match status" value="1"/>
</dbReference>
<dbReference type="InterPro" id="IPR046868">
    <property type="entry name" value="BAR_4"/>
</dbReference>
<dbReference type="SMART" id="SM00233">
    <property type="entry name" value="PH"/>
    <property type="match status" value="1"/>
</dbReference>
<dbReference type="AlphaFoldDB" id="A0A2P7YTK0"/>
<dbReference type="EMBL" id="PYFQ01000003">
    <property type="protein sequence ID" value="PSK39285.1"/>
    <property type="molecule type" value="Genomic_DNA"/>
</dbReference>
<evidence type="ECO:0000256" key="3">
    <source>
        <dbReference type="SAM" id="MobiDB-lite"/>
    </source>
</evidence>
<dbReference type="PANTHER" id="PTHR31941">
    <property type="entry name" value="CYTOSKELETAL SIGNALING PROTEIN SLM1"/>
    <property type="match status" value="1"/>
</dbReference>
<evidence type="ECO:0000259" key="4">
    <source>
        <dbReference type="PROSITE" id="PS50003"/>
    </source>
</evidence>
<dbReference type="InterPro" id="IPR046869">
    <property type="entry name" value="SLM1/RGC1-like_PH"/>
</dbReference>
<gene>
    <name evidence="5" type="ORF">C7M61_001892</name>
</gene>
<dbReference type="PANTHER" id="PTHR31941:SF15">
    <property type="entry name" value="ACTIVATOR OF SKN7 PROTEIN 10-RELATED"/>
    <property type="match status" value="1"/>
</dbReference>
<keyword evidence="6" id="KW-1185">Reference proteome</keyword>
<feature type="coiled-coil region" evidence="2">
    <location>
        <begin position="704"/>
        <end position="731"/>
    </location>
</feature>
<dbReference type="Proteomes" id="UP000241107">
    <property type="component" value="Unassembled WGS sequence"/>
</dbReference>
<dbReference type="Pfam" id="PF20400">
    <property type="entry name" value="BAR_4"/>
    <property type="match status" value="1"/>
</dbReference>
<comment type="caution">
    <text evidence="5">The sequence shown here is derived from an EMBL/GenBank/DDBJ whole genome shotgun (WGS) entry which is preliminary data.</text>
</comment>
<protein>
    <recommendedName>
        <fullName evidence="4">PH domain-containing protein</fullName>
    </recommendedName>
</protein>
<dbReference type="OrthoDB" id="2264563at2759"/>
<feature type="compositionally biased region" description="Polar residues" evidence="3">
    <location>
        <begin position="632"/>
        <end position="651"/>
    </location>
</feature>
<evidence type="ECO:0000313" key="5">
    <source>
        <dbReference type="EMBL" id="PSK39285.1"/>
    </source>
</evidence>
<keyword evidence="1" id="KW-0597">Phosphoprotein</keyword>
<dbReference type="InterPro" id="IPR011993">
    <property type="entry name" value="PH-like_dom_sf"/>
</dbReference>
<organism evidence="5 6">
    <name type="scientific">Candidozyma pseudohaemuli</name>
    <dbReference type="NCBI Taxonomy" id="418784"/>
    <lineage>
        <taxon>Eukaryota</taxon>
        <taxon>Fungi</taxon>
        <taxon>Dikarya</taxon>
        <taxon>Ascomycota</taxon>
        <taxon>Saccharomycotina</taxon>
        <taxon>Pichiomycetes</taxon>
        <taxon>Metschnikowiaceae</taxon>
        <taxon>Candidozyma</taxon>
    </lineage>
</organism>
<dbReference type="InterPro" id="IPR001849">
    <property type="entry name" value="PH_domain"/>
</dbReference>
<evidence type="ECO:0000256" key="1">
    <source>
        <dbReference type="ARBA" id="ARBA00022553"/>
    </source>
</evidence>
<dbReference type="SUPFAM" id="SSF50729">
    <property type="entry name" value="PH domain-like"/>
    <property type="match status" value="1"/>
</dbReference>
<proteinExistence type="predicted"/>
<sequence>MSSDILPSLDRRSPFHTNAPAYDAKPVDHLVAYFKLWKHFIASLIAYLKDVANAKEFELNLNLQLVGSVQFPGYRDLAFRTLLAVQQAQASPLSPQGSKELGKSLNALSTNLAARPGLPKQKSQSSIFKNQPFAHRKTPSSTTLSDLPAPKKKDQANQLNHTSTLSSLSLSVAAAKYVPKSDVAVDPNYFPANSLFTNMAGALVNHHYHTYAAQTRITKDLQHKLIPKLESLHRNLGNKIKEIKLSLKNDSFANPSLAREISKTGAVINTFVSSIRRYSGPRPVLSKELEGDDDDDSLSDPFLVKLRLDYQLKNQLIHENYVYASYVNLQNISKDLFNYVIKDLNFVTERVGRLCNGEVYASSAENALYNLSWTLKNYINNANNDWEFFISHNPNFLNTFYSTEQLPKREIRTAHDIVIPFADTLHSKCLRCGIMYKKQRLIKSYTSYFYLLTCNYLHEFRLDTMSDKISDATSKADKKTGEKSSQKKKKGKIGGVVGPGDTPVKSYNLNNYSFQLKSEKDFKFILTKISSSSQKFTFKCANQEDFQNWSTDLHDLLKFSSLHLKRFDYIENKLDMRDKKLPESAKKGKSNNMTLSLDQPPGKDQAQESLSGIFTPRVQLPSETVKTEKNPFENTFTDLPNATHSQSQSPEVLSAGPSPLASPAHEAEKPATPISHGAMSPASARSPTGSTGSMTPGESSGDLHQKEHENYLKLQNEILKQQQQLMELKILHSPKSSASNNHLLLSRLTSAESIVSMMEQNNNDLSALLNQGKDLIDQPPAAEALYNNHESNSLVPTVFVLNHGNGA</sequence>
<accession>A0A2P7YTK0</accession>
<dbReference type="VEuPathDB" id="FungiDB:C7M61_001892"/>
<evidence type="ECO:0000256" key="2">
    <source>
        <dbReference type="SAM" id="Coils"/>
    </source>
</evidence>
<feature type="region of interest" description="Disordered" evidence="3">
    <location>
        <begin position="582"/>
        <end position="704"/>
    </location>
</feature>